<protein>
    <recommendedName>
        <fullName evidence="4">phosphoglycolate phosphatase</fullName>
        <ecNumber evidence="4">3.1.3.18</ecNumber>
    </recommendedName>
</protein>
<dbReference type="OrthoDB" id="9776368at2"/>
<dbReference type="PRINTS" id="PR00413">
    <property type="entry name" value="HADHALOGNASE"/>
</dbReference>
<comment type="similarity">
    <text evidence="3">Belongs to the HAD-like hydrolase superfamily. CbbY/CbbZ/Gph/YieH family.</text>
</comment>
<dbReference type="GO" id="GO:0005829">
    <property type="term" value="C:cytosol"/>
    <property type="evidence" value="ECO:0007669"/>
    <property type="project" value="TreeGrafter"/>
</dbReference>
<dbReference type="SFLD" id="SFLDG01135">
    <property type="entry name" value="C1.5.6:_HAD__Beta-PGM__Phospha"/>
    <property type="match status" value="1"/>
</dbReference>
<dbReference type="InterPro" id="IPR023214">
    <property type="entry name" value="HAD_sf"/>
</dbReference>
<dbReference type="InterPro" id="IPR050155">
    <property type="entry name" value="HAD-like_hydrolase_sf"/>
</dbReference>
<dbReference type="NCBIfam" id="TIGR01549">
    <property type="entry name" value="HAD-SF-IA-v1"/>
    <property type="match status" value="1"/>
</dbReference>
<evidence type="ECO:0000256" key="4">
    <source>
        <dbReference type="ARBA" id="ARBA00013078"/>
    </source>
</evidence>
<evidence type="ECO:0000313" key="6">
    <source>
        <dbReference type="Proteomes" id="UP000027318"/>
    </source>
</evidence>
<sequence length="221" mass="24899">MSHFEMIIFDLDGTLLDTVEEVASAMNDALLESDLPGITLDQARSWVGKGAAHFLTQVLEHHQLQHAVDFDALLNLFYHHYELRSGTLSQLYPHVRESLETLRKSKRKLCVVSNKFKRGTDKVLRAHRLDHLFDDVFGGDSFEQKKPDPVAVHFLMQKHGVSPEQVLFIGDSSTDVATARNAGVEVWVVPYGYNHGEAVEKSMPDSIIDDFSVMLHRLSCA</sequence>
<dbReference type="InterPro" id="IPR036412">
    <property type="entry name" value="HAD-like_sf"/>
</dbReference>
<keyword evidence="5" id="KW-0378">Hydrolase</keyword>
<dbReference type="SUPFAM" id="SSF56784">
    <property type="entry name" value="HAD-like"/>
    <property type="match status" value="1"/>
</dbReference>
<comment type="pathway">
    <text evidence="2">Organic acid metabolism; glycolate biosynthesis; glycolate from 2-phosphoglycolate: step 1/1.</text>
</comment>
<evidence type="ECO:0000313" key="5">
    <source>
        <dbReference type="EMBL" id="KDE39446.1"/>
    </source>
</evidence>
<dbReference type="EMBL" id="JMSZ01000032">
    <property type="protein sequence ID" value="KDE39446.1"/>
    <property type="molecule type" value="Genomic_DNA"/>
</dbReference>
<dbReference type="Proteomes" id="UP000027318">
    <property type="component" value="Unassembled WGS sequence"/>
</dbReference>
<dbReference type="SFLD" id="SFLDS00003">
    <property type="entry name" value="Haloacid_Dehalogenase"/>
    <property type="match status" value="1"/>
</dbReference>
<evidence type="ECO:0000256" key="3">
    <source>
        <dbReference type="ARBA" id="ARBA00006171"/>
    </source>
</evidence>
<accession>A0A063Y3Y6</accession>
<dbReference type="SFLD" id="SFLDG01129">
    <property type="entry name" value="C1.5:_HAD__Beta-PGM__Phosphata"/>
    <property type="match status" value="1"/>
</dbReference>
<organism evidence="5 6">
    <name type="scientific">Nitrincola lacisaponensis</name>
    <dbReference type="NCBI Taxonomy" id="267850"/>
    <lineage>
        <taxon>Bacteria</taxon>
        <taxon>Pseudomonadati</taxon>
        <taxon>Pseudomonadota</taxon>
        <taxon>Gammaproteobacteria</taxon>
        <taxon>Oceanospirillales</taxon>
        <taxon>Oceanospirillaceae</taxon>
        <taxon>Nitrincola</taxon>
    </lineage>
</organism>
<evidence type="ECO:0000256" key="1">
    <source>
        <dbReference type="ARBA" id="ARBA00000830"/>
    </source>
</evidence>
<gene>
    <name evidence="5" type="ORF">ADINL_2575</name>
</gene>
<dbReference type="PANTHER" id="PTHR43434:SF1">
    <property type="entry name" value="PHOSPHOGLYCOLATE PHOSPHATASE"/>
    <property type="match status" value="1"/>
</dbReference>
<dbReference type="NCBIfam" id="TIGR01509">
    <property type="entry name" value="HAD-SF-IA-v3"/>
    <property type="match status" value="1"/>
</dbReference>
<dbReference type="Gene3D" id="3.40.50.1000">
    <property type="entry name" value="HAD superfamily/HAD-like"/>
    <property type="match status" value="1"/>
</dbReference>
<keyword evidence="6" id="KW-1185">Reference proteome</keyword>
<name>A0A063Y3Y6_9GAMM</name>
<dbReference type="Pfam" id="PF13419">
    <property type="entry name" value="HAD_2"/>
    <property type="match status" value="1"/>
</dbReference>
<dbReference type="STRING" id="267850.ADINL_2575"/>
<dbReference type="FunFam" id="3.40.50.1000:FF:000022">
    <property type="entry name" value="Phosphoglycolate phosphatase"/>
    <property type="match status" value="1"/>
</dbReference>
<dbReference type="RefSeq" id="WP_036548530.1">
    <property type="nucleotide sequence ID" value="NZ_JMSZ01000032.1"/>
</dbReference>
<dbReference type="InterPro" id="IPR006439">
    <property type="entry name" value="HAD-SF_hydro_IA"/>
</dbReference>
<comment type="catalytic activity">
    <reaction evidence="1">
        <text>2-phosphoglycolate + H2O = glycolate + phosphate</text>
        <dbReference type="Rhea" id="RHEA:14369"/>
        <dbReference type="ChEBI" id="CHEBI:15377"/>
        <dbReference type="ChEBI" id="CHEBI:29805"/>
        <dbReference type="ChEBI" id="CHEBI:43474"/>
        <dbReference type="ChEBI" id="CHEBI:58033"/>
        <dbReference type="EC" id="3.1.3.18"/>
    </reaction>
</comment>
<dbReference type="Gene3D" id="1.10.150.240">
    <property type="entry name" value="Putative phosphatase, domain 2"/>
    <property type="match status" value="1"/>
</dbReference>
<dbReference type="GO" id="GO:0006281">
    <property type="term" value="P:DNA repair"/>
    <property type="evidence" value="ECO:0007669"/>
    <property type="project" value="TreeGrafter"/>
</dbReference>
<dbReference type="PANTHER" id="PTHR43434">
    <property type="entry name" value="PHOSPHOGLYCOLATE PHOSPHATASE"/>
    <property type="match status" value="1"/>
</dbReference>
<evidence type="ECO:0000256" key="2">
    <source>
        <dbReference type="ARBA" id="ARBA00004818"/>
    </source>
</evidence>
<dbReference type="InterPro" id="IPR041492">
    <property type="entry name" value="HAD_2"/>
</dbReference>
<dbReference type="EC" id="3.1.3.18" evidence="4"/>
<proteinExistence type="inferred from homology"/>
<dbReference type="GO" id="GO:0008967">
    <property type="term" value="F:phosphoglycolate phosphatase activity"/>
    <property type="evidence" value="ECO:0007669"/>
    <property type="project" value="UniProtKB-EC"/>
</dbReference>
<dbReference type="InterPro" id="IPR023198">
    <property type="entry name" value="PGP-like_dom2"/>
</dbReference>
<reference evidence="5 6" key="1">
    <citation type="journal article" date="2005" name="Int. J. Syst. Evol. Microbiol.">
        <title>Nitrincola lacisaponensis gen. nov., sp. nov., a novel alkaliphilic bacterium isolated from an alkaline, saline lake.</title>
        <authorList>
            <person name="Dimitriu P.A."/>
            <person name="Shukla S.K."/>
            <person name="Conradt J."/>
            <person name="Marquez M.C."/>
            <person name="Ventosa A."/>
            <person name="Maglia A."/>
            <person name="Peyton B.M."/>
            <person name="Pinkart H.C."/>
            <person name="Mormile M.R."/>
        </authorList>
    </citation>
    <scope>NUCLEOTIDE SEQUENCE [LARGE SCALE GENOMIC DNA]</scope>
    <source>
        <strain evidence="5 6">4CA</strain>
    </source>
</reference>
<dbReference type="AlphaFoldDB" id="A0A063Y3Y6"/>
<comment type="caution">
    <text evidence="5">The sequence shown here is derived from an EMBL/GenBank/DDBJ whole genome shotgun (WGS) entry which is preliminary data.</text>
</comment>